<feature type="binding site" evidence="7">
    <location>
        <position position="95"/>
    </location>
    <ligand>
        <name>glyoxylate</name>
        <dbReference type="ChEBI" id="CHEBI:36655"/>
    </ligand>
</feature>
<feature type="domain" description="FMN hydroxy acid dehydrogenase" evidence="8">
    <location>
        <begin position="69"/>
        <end position="437"/>
    </location>
</feature>
<dbReference type="GO" id="GO:0016491">
    <property type="term" value="F:oxidoreductase activity"/>
    <property type="evidence" value="ECO:0007669"/>
    <property type="project" value="UniProtKB-KW"/>
</dbReference>
<comment type="similarity">
    <text evidence="5">Belongs to the FMN-dependent alpha-hydroxy acid dehydrogenase family.</text>
</comment>
<accession>A0A5S4G0N0</accession>
<evidence type="ECO:0000256" key="3">
    <source>
        <dbReference type="ARBA" id="ARBA00022643"/>
    </source>
</evidence>
<dbReference type="Proteomes" id="UP000305238">
    <property type="component" value="Unassembled WGS sequence"/>
</dbReference>
<dbReference type="InterPro" id="IPR037396">
    <property type="entry name" value="FMN_HAD"/>
</dbReference>
<dbReference type="PANTHER" id="PTHR10578:SF143">
    <property type="entry name" value="FMN-DEPENDENT ALPHA-HYDROXY ACID DEHYDROGENASE PB1A11.03"/>
    <property type="match status" value="1"/>
</dbReference>
<feature type="binding site" evidence="7">
    <location>
        <begin position="148"/>
        <end position="150"/>
    </location>
    <ligand>
        <name>FMN</name>
        <dbReference type="ChEBI" id="CHEBI:58210"/>
    </ligand>
</feature>
<dbReference type="GO" id="GO:0010181">
    <property type="term" value="F:FMN binding"/>
    <property type="evidence" value="ECO:0007669"/>
    <property type="project" value="InterPro"/>
</dbReference>
<dbReference type="InterPro" id="IPR013785">
    <property type="entry name" value="Aldolase_TIM"/>
</dbReference>
<evidence type="ECO:0000256" key="2">
    <source>
        <dbReference type="ARBA" id="ARBA00022630"/>
    </source>
</evidence>
<feature type="binding site" evidence="7">
    <location>
        <position position="334"/>
    </location>
    <ligand>
        <name>glyoxylate</name>
        <dbReference type="ChEBI" id="CHEBI:36655"/>
    </ligand>
</feature>
<evidence type="ECO:0000256" key="7">
    <source>
        <dbReference type="PIRSR" id="PIRSR000138-2"/>
    </source>
</evidence>
<evidence type="ECO:0000259" key="8">
    <source>
        <dbReference type="PROSITE" id="PS51349"/>
    </source>
</evidence>
<dbReference type="PROSITE" id="PS00557">
    <property type="entry name" value="FMN_HYDROXY_ACID_DH_1"/>
    <property type="match status" value="1"/>
</dbReference>
<evidence type="ECO:0000256" key="5">
    <source>
        <dbReference type="ARBA" id="ARBA00024042"/>
    </source>
</evidence>
<feature type="binding site" evidence="7">
    <location>
        <position position="337"/>
    </location>
    <ligand>
        <name>glyoxylate</name>
        <dbReference type="ChEBI" id="CHEBI:36655"/>
    </ligand>
</feature>
<dbReference type="Pfam" id="PF01070">
    <property type="entry name" value="FMN_dh"/>
    <property type="match status" value="1"/>
</dbReference>
<feature type="binding site" evidence="7">
    <location>
        <position position="310"/>
    </location>
    <ligand>
        <name>FMN</name>
        <dbReference type="ChEBI" id="CHEBI:58210"/>
    </ligand>
</feature>
<reference evidence="9 10" key="1">
    <citation type="submission" date="2019-05" db="EMBL/GenBank/DDBJ databases">
        <title>Draft genome sequence of Actinomadura geliboluensis A8036.</title>
        <authorList>
            <person name="Saricaoglu S."/>
            <person name="Isik K."/>
        </authorList>
    </citation>
    <scope>NUCLEOTIDE SEQUENCE [LARGE SCALE GENOMIC DNA]</scope>
    <source>
        <strain evidence="9 10">A8036</strain>
    </source>
</reference>
<organism evidence="9 10">
    <name type="scientific">Actinomadura geliboluensis</name>
    <dbReference type="NCBI Taxonomy" id="882440"/>
    <lineage>
        <taxon>Bacteria</taxon>
        <taxon>Bacillati</taxon>
        <taxon>Actinomycetota</taxon>
        <taxon>Actinomycetes</taxon>
        <taxon>Streptosporangiales</taxon>
        <taxon>Thermomonosporaceae</taxon>
        <taxon>Actinomadura</taxon>
    </lineage>
</organism>
<feature type="binding site" evidence="7">
    <location>
        <position position="236"/>
    </location>
    <ligand>
        <name>FMN</name>
        <dbReference type="ChEBI" id="CHEBI:58210"/>
    </ligand>
</feature>
<dbReference type="OrthoDB" id="9770452at2"/>
<keyword evidence="4" id="KW-0560">Oxidoreductase</keyword>
<dbReference type="EMBL" id="VCKZ01000550">
    <property type="protein sequence ID" value="TMR26543.1"/>
    <property type="molecule type" value="Genomic_DNA"/>
</dbReference>
<dbReference type="Gene3D" id="3.20.20.70">
    <property type="entry name" value="Aldolase class I"/>
    <property type="match status" value="1"/>
</dbReference>
<feature type="active site" description="Proton acceptor" evidence="6">
    <location>
        <position position="334"/>
    </location>
</feature>
<name>A0A5S4G0N0_9ACTN</name>
<keyword evidence="2 7" id="KW-0285">Flavoprotein</keyword>
<comment type="caution">
    <text evidence="9">The sequence shown here is derived from an EMBL/GenBank/DDBJ whole genome shotgun (WGS) entry which is preliminary data.</text>
</comment>
<dbReference type="PIRSF" id="PIRSF000138">
    <property type="entry name" value="Al-hdrx_acd_dh"/>
    <property type="match status" value="1"/>
</dbReference>
<gene>
    <name evidence="9" type="ORF">ETD96_41030</name>
</gene>
<evidence type="ECO:0000313" key="10">
    <source>
        <dbReference type="Proteomes" id="UP000305238"/>
    </source>
</evidence>
<feature type="binding site" evidence="7">
    <location>
        <position position="332"/>
    </location>
    <ligand>
        <name>FMN</name>
        <dbReference type="ChEBI" id="CHEBI:58210"/>
    </ligand>
</feature>
<feature type="binding site" evidence="7">
    <location>
        <position position="177"/>
    </location>
    <ligand>
        <name>FMN</name>
        <dbReference type="ChEBI" id="CHEBI:58210"/>
    </ligand>
</feature>
<dbReference type="InterPro" id="IPR008259">
    <property type="entry name" value="FMN_hydac_DH_AS"/>
</dbReference>
<evidence type="ECO:0000313" key="9">
    <source>
        <dbReference type="EMBL" id="TMR26543.1"/>
    </source>
</evidence>
<keyword evidence="10" id="KW-1185">Reference proteome</keyword>
<dbReference type="AlphaFoldDB" id="A0A5S4G0N0"/>
<proteinExistence type="inferred from homology"/>
<dbReference type="InterPro" id="IPR000262">
    <property type="entry name" value="FMN-dep_DH"/>
</dbReference>
<evidence type="ECO:0000256" key="1">
    <source>
        <dbReference type="ARBA" id="ARBA00001917"/>
    </source>
</evidence>
<evidence type="ECO:0000256" key="6">
    <source>
        <dbReference type="PIRSR" id="PIRSR000138-1"/>
    </source>
</evidence>
<dbReference type="InterPro" id="IPR012133">
    <property type="entry name" value="Alpha-hydoxy_acid_DH_FMN"/>
</dbReference>
<feature type="binding site" evidence="7">
    <location>
        <begin position="365"/>
        <end position="369"/>
    </location>
    <ligand>
        <name>FMN</name>
        <dbReference type="ChEBI" id="CHEBI:58210"/>
    </ligand>
</feature>
<dbReference type="PANTHER" id="PTHR10578">
    <property type="entry name" value="S -2-HYDROXY-ACID OXIDASE-RELATED"/>
    <property type="match status" value="1"/>
</dbReference>
<dbReference type="PROSITE" id="PS51349">
    <property type="entry name" value="FMN_HYDROXY_ACID_DH_2"/>
    <property type="match status" value="1"/>
</dbReference>
<dbReference type="CDD" id="cd03332">
    <property type="entry name" value="LMO_FMN"/>
    <property type="match status" value="1"/>
</dbReference>
<dbReference type="InterPro" id="IPR037350">
    <property type="entry name" value="LMO_FMN"/>
</dbReference>
<keyword evidence="3 7" id="KW-0288">FMN</keyword>
<dbReference type="FunFam" id="3.20.20.70:FF:000132">
    <property type="entry name" value="FMN dependent dehydrogenase"/>
    <property type="match status" value="1"/>
</dbReference>
<feature type="binding site" evidence="7">
    <location>
        <position position="227"/>
    </location>
    <ligand>
        <name>FMN</name>
        <dbReference type="ChEBI" id="CHEBI:58210"/>
    </ligand>
</feature>
<evidence type="ECO:0000256" key="4">
    <source>
        <dbReference type="ARBA" id="ARBA00023002"/>
    </source>
</evidence>
<feature type="binding site" evidence="7">
    <location>
        <position position="201"/>
    </location>
    <ligand>
        <name>glyoxylate</name>
        <dbReference type="ChEBI" id="CHEBI:36655"/>
    </ligand>
</feature>
<sequence>MPHIVAGPGDIFRPPHRVRRPTRGIYAVPSPCRTWHLEDRRYRYPQVEVLLSGLADFQNSIYLQGLGDVLPTLPTDLTKLEGLAERALSAQAFGYVAGSAGSEATARANRAAFDRWRIVPRMLRDVAERDLSVEVLGTSMPSPVLLAPIGVQSIFHPDGELAVARAAAAEKVPMVLSTASSYSIEDVAEANGDGPRWYQLYWPKDRELAVSFLERAKAAGYTALVVTLDTFTLAWRPRDLDQAYLPFLRGIGVANYFSDPVFQKAVGGPVTKENRDMAILHWVANFGNPSLTWDDLIFLRDHWDGPIALKGIQHPDDARQAVDAGMDAVIVSNHGGRQVDGAIASLDALPGVVEAVHDQATVLFDSGIRTGADIAKALALGAKAVLVARPYAYGLGLAGQAGVQHVLRCLQAELELTMTLSGISSLDGLTKDILVRA</sequence>
<comment type="cofactor">
    <cofactor evidence="1">
        <name>FMN</name>
        <dbReference type="ChEBI" id="CHEBI:58210"/>
    </cofactor>
</comment>
<feature type="binding site" evidence="7">
    <location>
        <position position="199"/>
    </location>
    <ligand>
        <name>FMN</name>
        <dbReference type="ChEBI" id="CHEBI:58210"/>
    </ligand>
</feature>
<protein>
    <submittedName>
        <fullName evidence="9">Alpha-hydroxy-acid oxidizing protein</fullName>
    </submittedName>
</protein>
<dbReference type="SUPFAM" id="SSF51395">
    <property type="entry name" value="FMN-linked oxidoreductases"/>
    <property type="match status" value="1"/>
</dbReference>